<comment type="caution">
    <text evidence="1">The sequence shown here is derived from an EMBL/GenBank/DDBJ whole genome shotgun (WGS) entry which is preliminary data.</text>
</comment>
<gene>
    <name evidence="1" type="ORF">AVEN_157660_1</name>
</gene>
<name>A0A4Y2IPV5_ARAVE</name>
<organism evidence="1 2">
    <name type="scientific">Araneus ventricosus</name>
    <name type="common">Orbweaver spider</name>
    <name type="synonym">Epeira ventricosa</name>
    <dbReference type="NCBI Taxonomy" id="182803"/>
    <lineage>
        <taxon>Eukaryota</taxon>
        <taxon>Metazoa</taxon>
        <taxon>Ecdysozoa</taxon>
        <taxon>Arthropoda</taxon>
        <taxon>Chelicerata</taxon>
        <taxon>Arachnida</taxon>
        <taxon>Araneae</taxon>
        <taxon>Araneomorphae</taxon>
        <taxon>Entelegynae</taxon>
        <taxon>Araneoidea</taxon>
        <taxon>Araneidae</taxon>
        <taxon>Araneus</taxon>
    </lineage>
</organism>
<protein>
    <submittedName>
        <fullName evidence="1">Uncharacterized protein</fullName>
    </submittedName>
</protein>
<reference evidence="1 2" key="1">
    <citation type="journal article" date="2019" name="Sci. Rep.">
        <title>Orb-weaving spider Araneus ventricosus genome elucidates the spidroin gene catalogue.</title>
        <authorList>
            <person name="Kono N."/>
            <person name="Nakamura H."/>
            <person name="Ohtoshi R."/>
            <person name="Moran D.A.P."/>
            <person name="Shinohara A."/>
            <person name="Yoshida Y."/>
            <person name="Fujiwara M."/>
            <person name="Mori M."/>
            <person name="Tomita M."/>
            <person name="Arakawa K."/>
        </authorList>
    </citation>
    <scope>NUCLEOTIDE SEQUENCE [LARGE SCALE GENOMIC DNA]</scope>
</reference>
<proteinExistence type="predicted"/>
<dbReference type="EMBL" id="BGPR01186627">
    <property type="protein sequence ID" value="GBM78962.1"/>
    <property type="molecule type" value="Genomic_DNA"/>
</dbReference>
<accession>A0A4Y2IPV5</accession>
<sequence length="124" mass="14088">MVSKFVVKAKGPGMAAARHSMLTPVELLPNFKTSEAAKRYHIFVTVYTSLLLIIRKKNISPSTLIRIRAARMKRMEETENDESFPTRGNMHRLKCTLRWGRGGGGRENHFSANNFEAIRAIEKV</sequence>
<evidence type="ECO:0000313" key="1">
    <source>
        <dbReference type="EMBL" id="GBM78962.1"/>
    </source>
</evidence>
<dbReference type="Proteomes" id="UP000499080">
    <property type="component" value="Unassembled WGS sequence"/>
</dbReference>
<evidence type="ECO:0000313" key="2">
    <source>
        <dbReference type="Proteomes" id="UP000499080"/>
    </source>
</evidence>
<keyword evidence="2" id="KW-1185">Reference proteome</keyword>
<dbReference type="AlphaFoldDB" id="A0A4Y2IPV5"/>